<sequence>MGARDTDRHDGGERNWLWRGFQSAVFFYVSCGPCFERSRRRKKLKEAKASQRARANDGSAMNLQPAPFETNPHWNEEMALGPSPPSRRATKADTFASRGITTAGTVTSQYSTAGSSLSDLGPAQSVSSVHLPGHSWNTKRYQRADEEFVYVPELEEVGDRPPTHRQMSDNSRKGSSVGVAGWPAEPLEKPSSLYYMPARAPPVNDLHPPVVSTVPAKKEERAWMKEPPPSASFMNGKKGVTARSRSGSGTSGNSSLRTMDRSLGRQVGHKMVEDKVKRGVTPSVDGEPSQPHRKSTATVPTGRSSPIKGRGSSSLDVDDLERTPSKRKKRPPPVQIPIFDSLSHVDDSSSSSPDVLRATTKGNHHKSPAVSANLHSTTAGRPTLGTKPGSPERSMPRKSKDTSPIPVSSSTLSPPEFSTAPTTPSPKCASSRSPGLHVGCGNGEVVDEYTPSPRKPKQRKDTKMDFEDDSDYDAAMYAEEMRAQAMNELRVKDSSLRTLQDQVEMRALQGNKFIQSPIIEARMPLPKDSLEVDGSSLGERRRWSLDL</sequence>
<accession>A0A8H3YRT6</accession>
<evidence type="ECO:0000313" key="2">
    <source>
        <dbReference type="EMBL" id="KAE9969608.1"/>
    </source>
</evidence>
<organism evidence="2 3">
    <name type="scientific">Venturia inaequalis</name>
    <name type="common">Apple scab fungus</name>
    <dbReference type="NCBI Taxonomy" id="5025"/>
    <lineage>
        <taxon>Eukaryota</taxon>
        <taxon>Fungi</taxon>
        <taxon>Dikarya</taxon>
        <taxon>Ascomycota</taxon>
        <taxon>Pezizomycotina</taxon>
        <taxon>Dothideomycetes</taxon>
        <taxon>Pleosporomycetidae</taxon>
        <taxon>Venturiales</taxon>
        <taxon>Venturiaceae</taxon>
        <taxon>Venturia</taxon>
    </lineage>
</organism>
<dbReference type="AlphaFoldDB" id="A0A8H3YRT6"/>
<protein>
    <submittedName>
        <fullName evidence="2">Uncharacterized protein</fullName>
    </submittedName>
</protein>
<gene>
    <name evidence="2" type="ORF">EG328_006789</name>
</gene>
<feature type="compositionally biased region" description="Basic and acidic residues" evidence="1">
    <location>
        <begin position="158"/>
        <end position="172"/>
    </location>
</feature>
<feature type="region of interest" description="Disordered" evidence="1">
    <location>
        <begin position="217"/>
        <end position="468"/>
    </location>
</feature>
<comment type="caution">
    <text evidence="2">The sequence shown here is derived from an EMBL/GenBank/DDBJ whole genome shotgun (WGS) entry which is preliminary data.</text>
</comment>
<dbReference type="EMBL" id="WNWS01000361">
    <property type="protein sequence ID" value="KAE9969608.1"/>
    <property type="molecule type" value="Genomic_DNA"/>
</dbReference>
<feature type="compositionally biased region" description="Low complexity" evidence="1">
    <location>
        <begin position="241"/>
        <end position="257"/>
    </location>
</feature>
<feature type="region of interest" description="Disordered" evidence="1">
    <location>
        <begin position="39"/>
        <end position="70"/>
    </location>
</feature>
<evidence type="ECO:0000313" key="3">
    <source>
        <dbReference type="Proteomes" id="UP000447873"/>
    </source>
</evidence>
<feature type="region of interest" description="Disordered" evidence="1">
    <location>
        <begin position="158"/>
        <end position="183"/>
    </location>
</feature>
<reference evidence="2 3" key="1">
    <citation type="submission" date="2018-12" db="EMBL/GenBank/DDBJ databases">
        <title>Venturia inaequalis Genome Resource.</title>
        <authorList>
            <person name="Lichtner F.J."/>
        </authorList>
    </citation>
    <scope>NUCLEOTIDE SEQUENCE [LARGE SCALE GENOMIC DNA]</scope>
    <source>
        <strain evidence="2 3">120213</strain>
    </source>
</reference>
<dbReference type="Proteomes" id="UP000447873">
    <property type="component" value="Unassembled WGS sequence"/>
</dbReference>
<proteinExistence type="predicted"/>
<evidence type="ECO:0000256" key="1">
    <source>
        <dbReference type="SAM" id="MobiDB-lite"/>
    </source>
</evidence>
<name>A0A8H3YRT6_VENIN</name>